<dbReference type="EMBL" id="MU167810">
    <property type="protein sequence ID" value="KAG0139104.1"/>
    <property type="molecule type" value="Genomic_DNA"/>
</dbReference>
<evidence type="ECO:0000313" key="1">
    <source>
        <dbReference type="EMBL" id="KAG0139104.1"/>
    </source>
</evidence>
<gene>
    <name evidence="1" type="ORF">CROQUDRAFT_102173</name>
</gene>
<dbReference type="Proteomes" id="UP000886653">
    <property type="component" value="Unassembled WGS sequence"/>
</dbReference>
<evidence type="ECO:0000313" key="2">
    <source>
        <dbReference type="Proteomes" id="UP000886653"/>
    </source>
</evidence>
<reference evidence="1" key="1">
    <citation type="submission" date="2013-11" db="EMBL/GenBank/DDBJ databases">
        <title>Genome sequence of the fusiform rust pathogen reveals effectors for host alternation and coevolution with pine.</title>
        <authorList>
            <consortium name="DOE Joint Genome Institute"/>
            <person name="Smith K."/>
            <person name="Pendleton A."/>
            <person name="Kubisiak T."/>
            <person name="Anderson C."/>
            <person name="Salamov A."/>
            <person name="Aerts A."/>
            <person name="Riley R."/>
            <person name="Clum A."/>
            <person name="Lindquist E."/>
            <person name="Ence D."/>
            <person name="Campbell M."/>
            <person name="Kronenberg Z."/>
            <person name="Feau N."/>
            <person name="Dhillon B."/>
            <person name="Hamelin R."/>
            <person name="Burleigh J."/>
            <person name="Smith J."/>
            <person name="Yandell M."/>
            <person name="Nelson C."/>
            <person name="Grigoriev I."/>
            <person name="Davis J."/>
        </authorList>
    </citation>
    <scope>NUCLEOTIDE SEQUENCE</scope>
    <source>
        <strain evidence="1">G11</strain>
    </source>
</reference>
<comment type="caution">
    <text evidence="1">The sequence shown here is derived from an EMBL/GenBank/DDBJ whole genome shotgun (WGS) entry which is preliminary data.</text>
</comment>
<protein>
    <submittedName>
        <fullName evidence="1">Uncharacterized protein</fullName>
    </submittedName>
</protein>
<dbReference type="AlphaFoldDB" id="A0A9P6T5B4"/>
<dbReference type="OrthoDB" id="412006at2759"/>
<organism evidence="1 2">
    <name type="scientific">Cronartium quercuum f. sp. fusiforme G11</name>
    <dbReference type="NCBI Taxonomy" id="708437"/>
    <lineage>
        <taxon>Eukaryota</taxon>
        <taxon>Fungi</taxon>
        <taxon>Dikarya</taxon>
        <taxon>Basidiomycota</taxon>
        <taxon>Pucciniomycotina</taxon>
        <taxon>Pucciniomycetes</taxon>
        <taxon>Pucciniales</taxon>
        <taxon>Coleosporiaceae</taxon>
        <taxon>Cronartium</taxon>
    </lineage>
</organism>
<sequence length="95" mass="10174">MAELLFQGMSAPMIPCNLSDIEPQVNCPCTLAPFTLKEITSLVTARKAGKAPWTDLIPNQVIKAGGKPLALALQHLANSCLDTGLFPTQWKPTGQ</sequence>
<name>A0A9P6T5B4_9BASI</name>
<proteinExistence type="predicted"/>
<keyword evidence="2" id="KW-1185">Reference proteome</keyword>
<accession>A0A9P6T5B4</accession>